<keyword evidence="11" id="KW-0472">Membrane</keyword>
<evidence type="ECO:0000313" key="12">
    <source>
        <dbReference type="EMBL" id="ANJ08395.1"/>
    </source>
</evidence>
<evidence type="ECO:0000256" key="4">
    <source>
        <dbReference type="ARBA" id="ARBA00022475"/>
    </source>
</evidence>
<dbReference type="PIRSF" id="PIRSF000267">
    <property type="entry name" value="Cyt_oxidse_sub2"/>
    <property type="match status" value="1"/>
</dbReference>
<evidence type="ECO:0000256" key="9">
    <source>
        <dbReference type="ARBA" id="ARBA00022989"/>
    </source>
</evidence>
<keyword evidence="3" id="KW-0813">Transport</keyword>
<keyword evidence="7" id="KW-0479">Metal-binding</keyword>
<dbReference type="PANTHER" id="PTHR43141">
    <property type="entry name" value="CYTOCHROME BD2 SUBUNIT II"/>
    <property type="match status" value="1"/>
</dbReference>
<evidence type="ECO:0000256" key="3">
    <source>
        <dbReference type="ARBA" id="ARBA00022448"/>
    </source>
</evidence>
<protein>
    <submittedName>
        <fullName evidence="12">Cytochrome d ubiquinol oxidase subunit II</fullName>
    </submittedName>
</protein>
<keyword evidence="4" id="KW-1003">Cell membrane</keyword>
<dbReference type="GO" id="GO:0016682">
    <property type="term" value="F:oxidoreductase activity, acting on diphenols and related substances as donors, oxygen as acceptor"/>
    <property type="evidence" value="ECO:0007669"/>
    <property type="project" value="TreeGrafter"/>
</dbReference>
<dbReference type="NCBIfam" id="TIGR00203">
    <property type="entry name" value="cydB"/>
    <property type="match status" value="1"/>
</dbReference>
<dbReference type="GO" id="GO:0009055">
    <property type="term" value="F:electron transfer activity"/>
    <property type="evidence" value="ECO:0007669"/>
    <property type="project" value="TreeGrafter"/>
</dbReference>
<dbReference type="EMBL" id="CP015866">
    <property type="protein sequence ID" value="ANJ08395.1"/>
    <property type="molecule type" value="Genomic_DNA"/>
</dbReference>
<dbReference type="Pfam" id="PF02322">
    <property type="entry name" value="Cyt_bd_oxida_II"/>
    <property type="match status" value="1"/>
</dbReference>
<evidence type="ECO:0000256" key="6">
    <source>
        <dbReference type="ARBA" id="ARBA00022692"/>
    </source>
</evidence>
<evidence type="ECO:0000313" key="13">
    <source>
        <dbReference type="Proteomes" id="UP000078468"/>
    </source>
</evidence>
<reference evidence="12 13" key="1">
    <citation type="submission" date="2016-05" db="EMBL/GenBank/DDBJ databases">
        <title>Non-Contiguous Finished Genome Sequence of Streptomyces parvulus 2297 Integrated Site-Specifically with Actinophage R4.</title>
        <authorList>
            <person name="Nishizawa T."/>
            <person name="Miura T."/>
            <person name="Harada C."/>
            <person name="Guo Y."/>
            <person name="Narisawa K."/>
            <person name="Ohta H."/>
            <person name="Takahashi H."/>
            <person name="Shirai M."/>
        </authorList>
    </citation>
    <scope>NUCLEOTIDE SEQUENCE [LARGE SCALE GENOMIC DNA]</scope>
    <source>
        <strain evidence="12 13">2297</strain>
    </source>
</reference>
<dbReference type="PANTHER" id="PTHR43141:SF5">
    <property type="entry name" value="CYTOCHROME BD-I UBIQUINOL OXIDASE SUBUNIT 2"/>
    <property type="match status" value="1"/>
</dbReference>
<sequence length="334" mass="36922">MELHDVWFVLIAVLWTGYFFLEGFDFGVGVLTKLLARNRPEKRVLINTIGPVWDGNEVWLLTAGGATFAAFPEWYATLFSGFYLPLLVILVCLIVRGVAFEYRVKRPEESWQRNWETAIFWTSVIPAFLWGVAFGNIVHGVKIDRDLEYVGSVWDLLNPYALLGGLVTLTLFTFHGTVFTALKTVGEIRERARALALRVGLATAVLALVFLVWTQAHSGNGKSLVALVVAVAALVAALVANQAGREGWSFALSGVTIVAAVAMLFLTLFPNVMPSTLNADWSLTVTNASSSPYTLKIMTWLAVIATPVVLLYQGWTYWVFRKRIGTQHLADAAH</sequence>
<keyword evidence="9" id="KW-1133">Transmembrane helix</keyword>
<dbReference type="InterPro" id="IPR003317">
    <property type="entry name" value="Cyt-d_oxidase_su2"/>
</dbReference>
<dbReference type="GO" id="GO:0046872">
    <property type="term" value="F:metal ion binding"/>
    <property type="evidence" value="ECO:0007669"/>
    <property type="project" value="UniProtKB-KW"/>
</dbReference>
<dbReference type="GO" id="GO:0019646">
    <property type="term" value="P:aerobic electron transport chain"/>
    <property type="evidence" value="ECO:0007669"/>
    <property type="project" value="TreeGrafter"/>
</dbReference>
<evidence type="ECO:0000256" key="7">
    <source>
        <dbReference type="ARBA" id="ARBA00022723"/>
    </source>
</evidence>
<comment type="subcellular location">
    <subcellularLocation>
        <location evidence="1">Cell membrane</location>
        <topology evidence="1">Multi-pass membrane protein</topology>
    </subcellularLocation>
</comment>
<evidence type="ECO:0000256" key="2">
    <source>
        <dbReference type="ARBA" id="ARBA00007543"/>
    </source>
</evidence>
<evidence type="ECO:0000256" key="5">
    <source>
        <dbReference type="ARBA" id="ARBA00022617"/>
    </source>
</evidence>
<keyword evidence="5" id="KW-0349">Heme</keyword>
<keyword evidence="6" id="KW-0812">Transmembrane</keyword>
<proteinExistence type="inferred from homology"/>
<accession>A0A191V0F4</accession>
<dbReference type="RefSeq" id="WP_064728765.1">
    <property type="nucleotide sequence ID" value="NZ_BMRX01000001.1"/>
</dbReference>
<evidence type="ECO:0000256" key="11">
    <source>
        <dbReference type="ARBA" id="ARBA00023136"/>
    </source>
</evidence>
<evidence type="ECO:0000256" key="10">
    <source>
        <dbReference type="ARBA" id="ARBA00023004"/>
    </source>
</evidence>
<keyword evidence="10" id="KW-0408">Iron</keyword>
<dbReference type="KEGG" id="spav:Spa2297_16290"/>
<evidence type="ECO:0000256" key="8">
    <source>
        <dbReference type="ARBA" id="ARBA00022982"/>
    </source>
</evidence>
<organism evidence="12 13">
    <name type="scientific">Streptomyces parvulus</name>
    <dbReference type="NCBI Taxonomy" id="146923"/>
    <lineage>
        <taxon>Bacteria</taxon>
        <taxon>Bacillati</taxon>
        <taxon>Actinomycetota</taxon>
        <taxon>Actinomycetes</taxon>
        <taxon>Kitasatosporales</taxon>
        <taxon>Streptomycetaceae</taxon>
        <taxon>Streptomyces</taxon>
    </lineage>
</organism>
<dbReference type="GO" id="GO:0070069">
    <property type="term" value="C:cytochrome complex"/>
    <property type="evidence" value="ECO:0007669"/>
    <property type="project" value="TreeGrafter"/>
</dbReference>
<evidence type="ECO:0000256" key="1">
    <source>
        <dbReference type="ARBA" id="ARBA00004651"/>
    </source>
</evidence>
<comment type="similarity">
    <text evidence="2">Belongs to the cytochrome ubiquinol oxidase subunit 2 family.</text>
</comment>
<gene>
    <name evidence="12" type="ORF">Spa2297_16290</name>
</gene>
<dbReference type="AlphaFoldDB" id="A0A191V0F4"/>
<name>A0A191V0F4_9ACTN</name>
<keyword evidence="8" id="KW-0249">Electron transport</keyword>
<dbReference type="Proteomes" id="UP000078468">
    <property type="component" value="Chromosome"/>
</dbReference>
<dbReference type="GO" id="GO:0005886">
    <property type="term" value="C:plasma membrane"/>
    <property type="evidence" value="ECO:0007669"/>
    <property type="project" value="UniProtKB-SubCell"/>
</dbReference>
<dbReference type="GeneID" id="91306449"/>